<accession>A0A6J5SZS1</accession>
<reference evidence="1" key="1">
    <citation type="submission" date="2020-05" db="EMBL/GenBank/DDBJ databases">
        <authorList>
            <person name="Chiriac C."/>
            <person name="Salcher M."/>
            <person name="Ghai R."/>
            <person name="Kavagutti S V."/>
        </authorList>
    </citation>
    <scope>NUCLEOTIDE SEQUENCE</scope>
</reference>
<sequence>MPTNCAIIQGYEIPCRNSVGGISEIYLTEIENKATLTAVSGVITAFTLSSGKKFWTFKLEKENAEFTEKIVPSVENGTVYYEQEVKFSMKQLSASNRNNIRQIVQNRLFIIVKDNNGVYWLLGEVNGCDLGASDGKTGKAMGDLNGYSLTFMGKEPAPAQQVTGTLLATLTV</sequence>
<dbReference type="EMBL" id="LR797499">
    <property type="protein sequence ID" value="CAB4219907.1"/>
    <property type="molecule type" value="Genomic_DNA"/>
</dbReference>
<protein>
    <submittedName>
        <fullName evidence="1">Uncharacterized protein</fullName>
    </submittedName>
</protein>
<evidence type="ECO:0000313" key="1">
    <source>
        <dbReference type="EMBL" id="CAB4219907.1"/>
    </source>
</evidence>
<gene>
    <name evidence="1" type="ORF">UFOVP1624_17</name>
</gene>
<organism evidence="1">
    <name type="scientific">uncultured Caudovirales phage</name>
    <dbReference type="NCBI Taxonomy" id="2100421"/>
    <lineage>
        <taxon>Viruses</taxon>
        <taxon>Duplodnaviria</taxon>
        <taxon>Heunggongvirae</taxon>
        <taxon>Uroviricota</taxon>
        <taxon>Caudoviricetes</taxon>
        <taxon>Peduoviridae</taxon>
        <taxon>Maltschvirus</taxon>
        <taxon>Maltschvirus maltsch</taxon>
    </lineage>
</organism>
<proteinExistence type="predicted"/>
<name>A0A6J5SZS1_9CAUD</name>